<feature type="chain" id="PRO_5037517902" evidence="1">
    <location>
        <begin position="20"/>
        <end position="195"/>
    </location>
</feature>
<dbReference type="PANTHER" id="PTHR34406">
    <property type="entry name" value="PROTEIN YCEI"/>
    <property type="match status" value="1"/>
</dbReference>
<name>A0A916IW12_9BURK</name>
<dbReference type="SMART" id="SM00867">
    <property type="entry name" value="YceI"/>
    <property type="match status" value="1"/>
</dbReference>
<dbReference type="Proteomes" id="UP000672934">
    <property type="component" value="Unassembled WGS sequence"/>
</dbReference>
<feature type="signal peptide" evidence="1">
    <location>
        <begin position="1"/>
        <end position="19"/>
    </location>
</feature>
<protein>
    <submittedName>
        <fullName evidence="3">Protein YceI</fullName>
    </submittedName>
</protein>
<sequence>MRALRLAWPLAVLSAAAVAAPVSYTVDPTHTSVYFAASHFDRTTVRGRFGKIDGRIVYDPATGAGGIDFTVETASVDSGNRSLDGVLRSPQFLDAANSPVARLRADRFVVENGKLVAVEGELSLLGTTRPLRLEVDRFSCGEISLFGIRRKVCGGDFHATVVRSAFGMTRFLPEVGDNVTLQISVEASPADSTAP</sequence>
<organism evidence="3 4">
    <name type="scientific">Cupriavidus yeoncheonensis</name>
    <dbReference type="NCBI Taxonomy" id="1462994"/>
    <lineage>
        <taxon>Bacteria</taxon>
        <taxon>Pseudomonadati</taxon>
        <taxon>Pseudomonadota</taxon>
        <taxon>Betaproteobacteria</taxon>
        <taxon>Burkholderiales</taxon>
        <taxon>Burkholderiaceae</taxon>
        <taxon>Cupriavidus</taxon>
    </lineage>
</organism>
<dbReference type="PANTHER" id="PTHR34406:SF2">
    <property type="entry name" value="PERIPLASMIC PROTEIN"/>
    <property type="match status" value="1"/>
</dbReference>
<accession>A0A916IW12</accession>
<evidence type="ECO:0000313" key="4">
    <source>
        <dbReference type="Proteomes" id="UP000672934"/>
    </source>
</evidence>
<dbReference type="InterPro" id="IPR007372">
    <property type="entry name" value="Lipid/polyisoprenoid-bd_YceI"/>
</dbReference>
<gene>
    <name evidence="3" type="primary">yceI_3</name>
    <name evidence="3" type="ORF">LMG31506_03794</name>
</gene>
<dbReference type="AlphaFoldDB" id="A0A916IW12"/>
<proteinExistence type="predicted"/>
<dbReference type="RefSeq" id="WP_211948712.1">
    <property type="nucleotide sequence ID" value="NZ_CAJPUY010000013.1"/>
</dbReference>
<dbReference type="InterPro" id="IPR036761">
    <property type="entry name" value="TTHA0802/YceI-like_sf"/>
</dbReference>
<comment type="caution">
    <text evidence="3">The sequence shown here is derived from an EMBL/GenBank/DDBJ whole genome shotgun (WGS) entry which is preliminary data.</text>
</comment>
<keyword evidence="1" id="KW-0732">Signal</keyword>
<evidence type="ECO:0000256" key="1">
    <source>
        <dbReference type="SAM" id="SignalP"/>
    </source>
</evidence>
<feature type="domain" description="Lipid/polyisoprenoid-binding YceI-like" evidence="2">
    <location>
        <begin position="23"/>
        <end position="188"/>
    </location>
</feature>
<reference evidence="3" key="1">
    <citation type="submission" date="2021-03" db="EMBL/GenBank/DDBJ databases">
        <authorList>
            <person name="Peeters C."/>
        </authorList>
    </citation>
    <scope>NUCLEOTIDE SEQUENCE</scope>
    <source>
        <strain evidence="3">LMG 31506</strain>
    </source>
</reference>
<keyword evidence="4" id="KW-1185">Reference proteome</keyword>
<dbReference type="Pfam" id="PF04264">
    <property type="entry name" value="YceI"/>
    <property type="match status" value="1"/>
</dbReference>
<dbReference type="Gene3D" id="2.40.128.110">
    <property type="entry name" value="Lipid/polyisoprenoid-binding, YceI-like"/>
    <property type="match status" value="1"/>
</dbReference>
<evidence type="ECO:0000259" key="2">
    <source>
        <dbReference type="SMART" id="SM00867"/>
    </source>
</evidence>
<dbReference type="EMBL" id="CAJPUY010000013">
    <property type="protein sequence ID" value="CAG2148296.1"/>
    <property type="molecule type" value="Genomic_DNA"/>
</dbReference>
<dbReference type="SUPFAM" id="SSF101874">
    <property type="entry name" value="YceI-like"/>
    <property type="match status" value="1"/>
</dbReference>
<evidence type="ECO:0000313" key="3">
    <source>
        <dbReference type="EMBL" id="CAG2148296.1"/>
    </source>
</evidence>